<reference evidence="2 3" key="1">
    <citation type="journal article" date="2018" name="Science">
        <title>The opium poppy genome and morphinan production.</title>
        <authorList>
            <person name="Guo L."/>
            <person name="Winzer T."/>
            <person name="Yang X."/>
            <person name="Li Y."/>
            <person name="Ning Z."/>
            <person name="He Z."/>
            <person name="Teodor R."/>
            <person name="Lu Y."/>
            <person name="Bowser T.A."/>
            <person name="Graham I.A."/>
            <person name="Ye K."/>
        </authorList>
    </citation>
    <scope>NUCLEOTIDE SEQUENCE [LARGE SCALE GENOMIC DNA]</scope>
    <source>
        <strain evidence="3">cv. HN1</strain>
        <tissue evidence="2">Leaves</tissue>
    </source>
</reference>
<dbReference type="AlphaFoldDB" id="A0A4Y7JQL5"/>
<proteinExistence type="predicted"/>
<evidence type="ECO:0000313" key="2">
    <source>
        <dbReference type="EMBL" id="RZC62836.1"/>
    </source>
</evidence>
<accession>A0A4Y7JQL5</accession>
<evidence type="ECO:0000313" key="3">
    <source>
        <dbReference type="Proteomes" id="UP000316621"/>
    </source>
</evidence>
<dbReference type="EMBL" id="CM010719">
    <property type="protein sequence ID" value="RZC62836.1"/>
    <property type="molecule type" value="Genomic_DNA"/>
</dbReference>
<dbReference type="Gramene" id="RZC62836">
    <property type="protein sequence ID" value="RZC62836"/>
    <property type="gene ID" value="C5167_024599"/>
</dbReference>
<gene>
    <name evidence="2" type="ORF">C5167_024599</name>
</gene>
<evidence type="ECO:0000256" key="1">
    <source>
        <dbReference type="SAM" id="MobiDB-lite"/>
    </source>
</evidence>
<keyword evidence="3" id="KW-1185">Reference proteome</keyword>
<dbReference type="Proteomes" id="UP000316621">
    <property type="component" value="Chromosome 5"/>
</dbReference>
<name>A0A4Y7JQL5_PAPSO</name>
<feature type="region of interest" description="Disordered" evidence="1">
    <location>
        <begin position="75"/>
        <end position="139"/>
    </location>
</feature>
<organism evidence="2 3">
    <name type="scientific">Papaver somniferum</name>
    <name type="common">Opium poppy</name>
    <dbReference type="NCBI Taxonomy" id="3469"/>
    <lineage>
        <taxon>Eukaryota</taxon>
        <taxon>Viridiplantae</taxon>
        <taxon>Streptophyta</taxon>
        <taxon>Embryophyta</taxon>
        <taxon>Tracheophyta</taxon>
        <taxon>Spermatophyta</taxon>
        <taxon>Magnoliopsida</taxon>
        <taxon>Ranunculales</taxon>
        <taxon>Papaveraceae</taxon>
        <taxon>Papaveroideae</taxon>
        <taxon>Papaver</taxon>
    </lineage>
</organism>
<sequence length="139" mass="16090">MYSTLYVPCIPVQCTFWRPQWKIWSQDYYTVPHGRPERLVIPRVYGPLNEVEQMLADISENDRQRRSLLTRLVAINPIPEENRDDGLGSPQREQGGGSNPDRVFETPLGHSQANPDPRPKNRSPTGHQFYFLELDSLSR</sequence>
<protein>
    <submittedName>
        <fullName evidence="2">Uncharacterized protein</fullName>
    </submittedName>
</protein>